<evidence type="ECO:0000256" key="1">
    <source>
        <dbReference type="SAM" id="MobiDB-lite"/>
    </source>
</evidence>
<feature type="region of interest" description="Disordered" evidence="1">
    <location>
        <begin position="1"/>
        <end position="100"/>
    </location>
</feature>
<organism evidence="2 3">
    <name type="scientific">Nocardioides anomalus</name>
    <dbReference type="NCBI Taxonomy" id="2712223"/>
    <lineage>
        <taxon>Bacteria</taxon>
        <taxon>Bacillati</taxon>
        <taxon>Actinomycetota</taxon>
        <taxon>Actinomycetes</taxon>
        <taxon>Propionibacteriales</taxon>
        <taxon>Nocardioidaceae</taxon>
        <taxon>Nocardioides</taxon>
    </lineage>
</organism>
<dbReference type="AlphaFoldDB" id="A0A6G6W8M4"/>
<evidence type="ECO:0000313" key="2">
    <source>
        <dbReference type="EMBL" id="QIG41503.1"/>
    </source>
</evidence>
<feature type="compositionally biased region" description="Basic and acidic residues" evidence="1">
    <location>
        <begin position="1"/>
        <end position="12"/>
    </location>
</feature>
<dbReference type="EMBL" id="CP049257">
    <property type="protein sequence ID" value="QIG41503.1"/>
    <property type="molecule type" value="Genomic_DNA"/>
</dbReference>
<proteinExistence type="predicted"/>
<reference evidence="2 3" key="1">
    <citation type="submission" date="2020-02" db="EMBL/GenBank/DDBJ databases">
        <title>Full genome sequence of Nocardioides sp. R-3366.</title>
        <authorList>
            <person name="Im W.-T."/>
        </authorList>
    </citation>
    <scope>NUCLEOTIDE SEQUENCE [LARGE SCALE GENOMIC DNA]</scope>
    <source>
        <strain evidence="2 3">R-3366</strain>
    </source>
</reference>
<sequence>MSGHEQDTDIRDSTPNSGGPDRAEGGMGVSSERVGQAGPGQQTTDGVRDTSPPEAGATEPDSADGEAEPVEGLAPKAGYPSLDPRSADKPYEASPDIKSL</sequence>
<dbReference type="RefSeq" id="WP_165227906.1">
    <property type="nucleotide sequence ID" value="NZ_CP049257.1"/>
</dbReference>
<keyword evidence="3" id="KW-1185">Reference proteome</keyword>
<protein>
    <submittedName>
        <fullName evidence="2">Uncharacterized protein</fullName>
    </submittedName>
</protein>
<accession>A0A6G6W8M4</accession>
<gene>
    <name evidence="2" type="ORF">G5V58_00815</name>
</gene>
<dbReference type="Proteomes" id="UP000502996">
    <property type="component" value="Chromosome"/>
</dbReference>
<dbReference type="KEGG" id="nano:G5V58_00815"/>
<evidence type="ECO:0000313" key="3">
    <source>
        <dbReference type="Proteomes" id="UP000502996"/>
    </source>
</evidence>
<name>A0A6G6W8M4_9ACTN</name>